<protein>
    <submittedName>
        <fullName evidence="1">Uncharacterized protein</fullName>
    </submittedName>
</protein>
<comment type="caution">
    <text evidence="1">The sequence shown here is derived from an EMBL/GenBank/DDBJ whole genome shotgun (WGS) entry which is preliminary data.</text>
</comment>
<reference evidence="1" key="1">
    <citation type="submission" date="2019-06" db="EMBL/GenBank/DDBJ databases">
        <authorList>
            <person name="Zheng W."/>
        </authorList>
    </citation>
    <scope>NUCLEOTIDE SEQUENCE</scope>
    <source>
        <strain evidence="1">QDHG01</strain>
    </source>
</reference>
<dbReference type="EMBL" id="RRYP01000922">
    <property type="protein sequence ID" value="TNV86660.1"/>
    <property type="molecule type" value="Genomic_DNA"/>
</dbReference>
<accession>A0A8J8T9J2</accession>
<organism evidence="1 2">
    <name type="scientific">Halteria grandinella</name>
    <dbReference type="NCBI Taxonomy" id="5974"/>
    <lineage>
        <taxon>Eukaryota</taxon>
        <taxon>Sar</taxon>
        <taxon>Alveolata</taxon>
        <taxon>Ciliophora</taxon>
        <taxon>Intramacronucleata</taxon>
        <taxon>Spirotrichea</taxon>
        <taxon>Stichotrichia</taxon>
        <taxon>Sporadotrichida</taxon>
        <taxon>Halteriidae</taxon>
        <taxon>Halteria</taxon>
    </lineage>
</organism>
<proteinExistence type="predicted"/>
<gene>
    <name evidence="1" type="ORF">FGO68_gene2275</name>
</gene>
<evidence type="ECO:0000313" key="1">
    <source>
        <dbReference type="EMBL" id="TNV86660.1"/>
    </source>
</evidence>
<evidence type="ECO:0000313" key="2">
    <source>
        <dbReference type="Proteomes" id="UP000785679"/>
    </source>
</evidence>
<sequence>MMMNKATRVYRPDPNSQTHVPLGPKLWLGPIGHVVHIRYAWYLRLKLSRSAVTVSCSQGLLLRRLSNE</sequence>
<name>A0A8J8T9J2_HALGN</name>
<dbReference type="AlphaFoldDB" id="A0A8J8T9J2"/>
<dbReference type="Proteomes" id="UP000785679">
    <property type="component" value="Unassembled WGS sequence"/>
</dbReference>
<keyword evidence="2" id="KW-1185">Reference proteome</keyword>